<dbReference type="Proteomes" id="UP000008139">
    <property type="component" value="Chromosome"/>
</dbReference>
<dbReference type="HOGENOM" id="CLU_063025_0_0_7"/>
<evidence type="ECO:0000256" key="6">
    <source>
        <dbReference type="ARBA" id="ARBA00023136"/>
    </source>
</evidence>
<feature type="transmembrane region" description="Helical" evidence="7">
    <location>
        <begin position="194"/>
        <end position="221"/>
    </location>
</feature>
<dbReference type="InterPro" id="IPR004680">
    <property type="entry name" value="Cit_transptr-like_dom"/>
</dbReference>
<name>F2LXP3_HIPMA</name>
<dbReference type="EMBL" id="CP002606">
    <property type="protein sequence ID" value="AEA34284.1"/>
    <property type="molecule type" value="Genomic_DNA"/>
</dbReference>
<proteinExistence type="predicted"/>
<dbReference type="AlphaFoldDB" id="F2LXP3"/>
<feature type="domain" description="Citrate transporter-like" evidence="8">
    <location>
        <begin position="18"/>
        <end position="283"/>
    </location>
</feature>
<protein>
    <submittedName>
        <fullName evidence="9">Citrate transporter</fullName>
    </submittedName>
</protein>
<dbReference type="GO" id="GO:0055085">
    <property type="term" value="P:transmembrane transport"/>
    <property type="evidence" value="ECO:0007669"/>
    <property type="project" value="InterPro"/>
</dbReference>
<sequence length="350" mass="40295">MLKVNFWLKRLIKEWLFLSSTVGVILTSIYLHRFPSYSFDDFKILIILLLFLVVLRGLERSNFLTYISSKLIRGKFIHIKIVLLTAIASIFFTNDIALLMFVPITLTLNIKHKDLLIIFQAIAANAGSAILPAGNPQNMFIYWFYKPSLIDFLKTILPFTLTSLFILILISLFVGNQKANEQKDITPKGNYKIYLALLMLMLGVVLRLIPIWFGVSVAAYALIFDRKSLKIDYFLIGIFFMFFGLTDNLRHLINISSQLKESVVIFSAFLSQLISNVPTALFLSDFTNDWQRLLWGVSIGGYGNLIGSLANLIAYRIYITHYPEDKRFLIKFLFVGYFFFFGLLFIYLAK</sequence>
<feature type="transmembrane region" description="Helical" evidence="7">
    <location>
        <begin position="42"/>
        <end position="58"/>
    </location>
</feature>
<dbReference type="RefSeq" id="WP_013682316.1">
    <property type="nucleotide sequence ID" value="NC_015318.1"/>
</dbReference>
<feature type="transmembrane region" description="Helical" evidence="7">
    <location>
        <begin position="79"/>
        <end position="103"/>
    </location>
</feature>
<keyword evidence="2" id="KW-0813">Transport</keyword>
<gene>
    <name evidence="9" type="ordered locus">Hipma_1327</name>
</gene>
<keyword evidence="6 7" id="KW-0472">Membrane</keyword>
<dbReference type="eggNOG" id="COG1055">
    <property type="taxonomic scope" value="Bacteria"/>
</dbReference>
<feature type="transmembrane region" description="Helical" evidence="7">
    <location>
        <begin position="265"/>
        <end position="286"/>
    </location>
</feature>
<dbReference type="FunCoup" id="F2LXP3">
    <property type="interactions" value="28"/>
</dbReference>
<organism evidence="9 10">
    <name type="scientific">Hippea maritima (strain ATCC 700847 / DSM 10411 / MH2)</name>
    <dbReference type="NCBI Taxonomy" id="760142"/>
    <lineage>
        <taxon>Bacteria</taxon>
        <taxon>Pseudomonadati</taxon>
        <taxon>Campylobacterota</taxon>
        <taxon>Desulfurellia</taxon>
        <taxon>Desulfurellales</taxon>
        <taxon>Hippeaceae</taxon>
        <taxon>Hippea</taxon>
    </lineage>
</organism>
<dbReference type="PANTHER" id="PTHR43302:SF5">
    <property type="entry name" value="TRANSPORTER ARSB-RELATED"/>
    <property type="match status" value="1"/>
</dbReference>
<evidence type="ECO:0000256" key="7">
    <source>
        <dbReference type="SAM" id="Phobius"/>
    </source>
</evidence>
<dbReference type="InParanoid" id="F2LXP3"/>
<dbReference type="PANTHER" id="PTHR43302">
    <property type="entry name" value="TRANSPORTER ARSB-RELATED"/>
    <property type="match status" value="1"/>
</dbReference>
<feature type="transmembrane region" description="Helical" evidence="7">
    <location>
        <begin position="329"/>
        <end position="349"/>
    </location>
</feature>
<keyword evidence="3" id="KW-1003">Cell membrane</keyword>
<reference evidence="9 10" key="1">
    <citation type="journal article" date="2011" name="Stand. Genomic Sci.">
        <title>Complete genome sequence of the thermophilic sulfur-reducer Hippea maritima type strain (MH(2)).</title>
        <authorList>
            <person name="Huntemann M."/>
            <person name="Lu M."/>
            <person name="Nolan M."/>
            <person name="Lapidus A."/>
            <person name="Lucas S."/>
            <person name="Hammon N."/>
            <person name="Deshpande S."/>
            <person name="Cheng J.F."/>
            <person name="Tapia R."/>
            <person name="Han C."/>
            <person name="Goodwin L."/>
            <person name="Pitluck S."/>
            <person name="Liolios K."/>
            <person name="Pagani I."/>
            <person name="Ivanova N."/>
            <person name="Ovchinikova G."/>
            <person name="Pati A."/>
            <person name="Chen A."/>
            <person name="Palaniappan K."/>
            <person name="Land M."/>
            <person name="Hauser L."/>
            <person name="Jeffries C.D."/>
            <person name="Detter J.C."/>
            <person name="Brambilla E.M."/>
            <person name="Rohde M."/>
            <person name="Spring S."/>
            <person name="Goker M."/>
            <person name="Woyke T."/>
            <person name="Bristow J."/>
            <person name="Eisen J.A."/>
            <person name="Markowitz V."/>
            <person name="Hugenholtz P."/>
            <person name="Kyrpides N.C."/>
            <person name="Klenk H.P."/>
            <person name="Mavromatis K."/>
        </authorList>
    </citation>
    <scope>NUCLEOTIDE SEQUENCE [LARGE SCALE GENOMIC DNA]</scope>
    <source>
        <strain evidence="10">ATCC 700847 / DSM 10411 / MH2</strain>
    </source>
</reference>
<dbReference type="KEGG" id="hmr:Hipma_1327"/>
<dbReference type="Pfam" id="PF03600">
    <property type="entry name" value="CitMHS"/>
    <property type="match status" value="1"/>
</dbReference>
<evidence type="ECO:0000256" key="5">
    <source>
        <dbReference type="ARBA" id="ARBA00022989"/>
    </source>
</evidence>
<feature type="transmembrane region" description="Helical" evidence="7">
    <location>
        <begin position="115"/>
        <end position="134"/>
    </location>
</feature>
<feature type="transmembrane region" description="Helical" evidence="7">
    <location>
        <begin position="155"/>
        <end position="174"/>
    </location>
</feature>
<feature type="transmembrane region" description="Helical" evidence="7">
    <location>
        <begin position="293"/>
        <end position="317"/>
    </location>
</feature>
<evidence type="ECO:0000259" key="8">
    <source>
        <dbReference type="Pfam" id="PF03600"/>
    </source>
</evidence>
<reference evidence="10" key="2">
    <citation type="submission" date="2011-03" db="EMBL/GenBank/DDBJ databases">
        <title>The complete genome of Hippea maritima DSM 10411.</title>
        <authorList>
            <consortium name="US DOE Joint Genome Institute (JGI-PGF)"/>
            <person name="Lucas S."/>
            <person name="Copeland A."/>
            <person name="Lapidus A."/>
            <person name="Bruce D."/>
            <person name="Goodwin L."/>
            <person name="Pitluck S."/>
            <person name="Peters L."/>
            <person name="Kyrpides N."/>
            <person name="Mavromatis K."/>
            <person name="Pagani I."/>
            <person name="Ivanova N."/>
            <person name="Mikhailova N."/>
            <person name="Lu M."/>
            <person name="Detter J.C."/>
            <person name="Tapia R."/>
            <person name="Han C."/>
            <person name="Land M."/>
            <person name="Hauser L."/>
            <person name="Markowitz V."/>
            <person name="Cheng J.-F."/>
            <person name="Hugenholtz P."/>
            <person name="Woyke T."/>
            <person name="Wu D."/>
            <person name="Spring S."/>
            <person name="Schroeder M."/>
            <person name="Brambilla E."/>
            <person name="Klenk H.-P."/>
            <person name="Eisen J.A."/>
        </authorList>
    </citation>
    <scope>NUCLEOTIDE SEQUENCE [LARGE SCALE GENOMIC DNA]</scope>
    <source>
        <strain evidence="10">ATCC 700847 / DSM 10411 / MH2</strain>
    </source>
</reference>
<keyword evidence="4 7" id="KW-0812">Transmembrane</keyword>
<evidence type="ECO:0000256" key="2">
    <source>
        <dbReference type="ARBA" id="ARBA00022448"/>
    </source>
</evidence>
<evidence type="ECO:0000256" key="3">
    <source>
        <dbReference type="ARBA" id="ARBA00022475"/>
    </source>
</evidence>
<dbReference type="OrthoDB" id="3177666at2"/>
<evidence type="ECO:0000256" key="4">
    <source>
        <dbReference type="ARBA" id="ARBA00022692"/>
    </source>
</evidence>
<evidence type="ECO:0000313" key="10">
    <source>
        <dbReference type="Proteomes" id="UP000008139"/>
    </source>
</evidence>
<comment type="subcellular location">
    <subcellularLocation>
        <location evidence="1">Cell membrane</location>
        <topology evidence="1">Multi-pass membrane protein</topology>
    </subcellularLocation>
</comment>
<evidence type="ECO:0000256" key="1">
    <source>
        <dbReference type="ARBA" id="ARBA00004651"/>
    </source>
</evidence>
<accession>F2LXP3</accession>
<feature type="transmembrane region" description="Helical" evidence="7">
    <location>
        <begin position="12"/>
        <end position="30"/>
    </location>
</feature>
<keyword evidence="5 7" id="KW-1133">Transmembrane helix</keyword>
<feature type="transmembrane region" description="Helical" evidence="7">
    <location>
        <begin position="233"/>
        <end position="253"/>
    </location>
</feature>
<keyword evidence="10" id="KW-1185">Reference proteome</keyword>
<evidence type="ECO:0000313" key="9">
    <source>
        <dbReference type="EMBL" id="AEA34284.1"/>
    </source>
</evidence>
<dbReference type="GO" id="GO:0005886">
    <property type="term" value="C:plasma membrane"/>
    <property type="evidence" value="ECO:0007669"/>
    <property type="project" value="UniProtKB-SubCell"/>
</dbReference>
<dbReference type="STRING" id="760142.Hipma_1327"/>